<comment type="caution">
    <text evidence="1">The sequence shown here is derived from an EMBL/GenBank/DDBJ whole genome shotgun (WGS) entry which is preliminary data.</text>
</comment>
<sequence>MPEYDARSLVAELAREQTYWLRRNRPDLEELFLQKEETHNSESENPDK</sequence>
<evidence type="ECO:0000313" key="2">
    <source>
        <dbReference type="Proteomes" id="UP000615326"/>
    </source>
</evidence>
<dbReference type="Proteomes" id="UP000615326">
    <property type="component" value="Unassembled WGS sequence"/>
</dbReference>
<keyword evidence="2" id="KW-1185">Reference proteome</keyword>
<evidence type="ECO:0000313" key="1">
    <source>
        <dbReference type="EMBL" id="NHO34024.1"/>
    </source>
</evidence>
<dbReference type="EMBL" id="WOSW01000049">
    <property type="protein sequence ID" value="NHO34024.1"/>
    <property type="molecule type" value="Genomic_DNA"/>
</dbReference>
<protein>
    <submittedName>
        <fullName evidence="1">Uncharacterized protein</fullName>
    </submittedName>
</protein>
<reference evidence="1 2" key="1">
    <citation type="journal article" date="2020" name="Int. J. Syst. Evol. Microbiol.">
        <title>Novel acetic acid bacteria from cider fermentations: Acetobacter conturbans sp. nov. and Acetobacter fallax sp. nov.</title>
        <authorList>
            <person name="Sombolestani A.S."/>
            <person name="Cleenwerck I."/>
            <person name="Cnockaert M."/>
            <person name="Borremans W."/>
            <person name="Wieme A.D."/>
            <person name="De Vuyst L."/>
            <person name="Vandamme P."/>
        </authorList>
    </citation>
    <scope>NUCLEOTIDE SEQUENCE [LARGE SCALE GENOMIC DNA]</scope>
    <source>
        <strain evidence="1 2">LMG 1637</strain>
    </source>
</reference>
<organism evidence="1 2">
    <name type="scientific">Acetobacter fallax</name>
    <dbReference type="NCBI Taxonomy" id="1737473"/>
    <lineage>
        <taxon>Bacteria</taxon>
        <taxon>Pseudomonadati</taxon>
        <taxon>Pseudomonadota</taxon>
        <taxon>Alphaproteobacteria</taxon>
        <taxon>Acetobacterales</taxon>
        <taxon>Acetobacteraceae</taxon>
        <taxon>Acetobacter</taxon>
    </lineage>
</organism>
<accession>A0ABX0KC58</accession>
<proteinExistence type="predicted"/>
<dbReference type="RefSeq" id="WP_173578488.1">
    <property type="nucleotide sequence ID" value="NZ_WOSW01000049.1"/>
</dbReference>
<name>A0ABX0KC58_9PROT</name>
<gene>
    <name evidence="1" type="ORF">GOB84_16035</name>
</gene>